<dbReference type="EMBL" id="AFZE01000003">
    <property type="protein sequence ID" value="EHL16402.1"/>
    <property type="molecule type" value="Genomic_DNA"/>
</dbReference>
<reference evidence="4 5" key="2">
    <citation type="submission" date="2011-08" db="EMBL/GenBank/DDBJ databases">
        <title>The Genome Sequence of Eubacteriaceae bacterium CM5.</title>
        <authorList>
            <consortium name="The Broad Institute Genome Sequencing Platform"/>
            <person name="Earl A."/>
            <person name="Ward D."/>
            <person name="Feldgarden M."/>
            <person name="Gevers D."/>
            <person name="Sizova M."/>
            <person name="Hazen A."/>
            <person name="Epstein S."/>
            <person name="Young S.K."/>
            <person name="Zeng Q."/>
            <person name="Gargeya S."/>
            <person name="Fitzgerald M."/>
            <person name="Haas B."/>
            <person name="Abouelleil A."/>
            <person name="Alvarado L."/>
            <person name="Arachchi H.M."/>
            <person name="Berlin A."/>
            <person name="Brown A."/>
            <person name="Chapman S.B."/>
            <person name="Chen Z."/>
            <person name="Dunbar C."/>
            <person name="Freedman E."/>
            <person name="Gearin G."/>
            <person name="Gellesch M."/>
            <person name="Goldberg J."/>
            <person name="Griggs A."/>
            <person name="Gujja S."/>
            <person name="Heiman D."/>
            <person name="Howarth C."/>
            <person name="Larson L."/>
            <person name="Lui A."/>
            <person name="MacDonald P.J.P."/>
            <person name="Montmayeur A."/>
            <person name="Murphy C."/>
            <person name="Neiman D."/>
            <person name="Pearson M."/>
            <person name="Priest M."/>
            <person name="Roberts A."/>
            <person name="Saif S."/>
            <person name="Shea T."/>
            <person name="Shenoy N."/>
            <person name="Sisk P."/>
            <person name="Stolte C."/>
            <person name="Sykes S."/>
            <person name="Wortman J."/>
            <person name="Nusbaum C."/>
            <person name="Birren B."/>
        </authorList>
    </citation>
    <scope>NUCLEOTIDE SEQUENCE [LARGE SCALE GENOMIC DNA]</scope>
    <source>
        <strain evidence="4 5">CM5</strain>
    </source>
</reference>
<evidence type="ECO:0000313" key="3">
    <source>
        <dbReference type="EMBL" id="EHL18560.1"/>
    </source>
</evidence>
<gene>
    <name evidence="4" type="ORF">HMPREF9628_01413</name>
    <name evidence="2" type="ORF">HMPREF9629_01242</name>
    <name evidence="3" type="ORF">HMPREF9630_00285</name>
</gene>
<dbReference type="HOGENOM" id="CLU_2827335_0_0_9"/>
<evidence type="ECO:0000313" key="5">
    <source>
        <dbReference type="Proteomes" id="UP000003379"/>
    </source>
</evidence>
<feature type="transmembrane region" description="Helical" evidence="1">
    <location>
        <begin position="37"/>
        <end position="59"/>
    </location>
</feature>
<name>G9WYJ1_9FIRM</name>
<dbReference type="BioCyc" id="EBAC796937-HMP:GMGH-1246-MONOMER"/>
<evidence type="ECO:0000313" key="6">
    <source>
        <dbReference type="Proteomes" id="UP000006437"/>
    </source>
</evidence>
<reference evidence="2 6" key="1">
    <citation type="submission" date="2011-08" db="EMBL/GenBank/DDBJ databases">
        <title>The Genome Sequence of Eubacteriaceae bacterium ACC19a.</title>
        <authorList>
            <consortium name="The Broad Institute Genome Sequencing Platform"/>
            <person name="Earl A."/>
            <person name="Ward D."/>
            <person name="Feldgarden M."/>
            <person name="Gevers D."/>
            <person name="Sizova M."/>
            <person name="Hazen A."/>
            <person name="Epstein S."/>
            <person name="Young S.K."/>
            <person name="Zeng Q."/>
            <person name="Gargeya S."/>
            <person name="Fitzgerald M."/>
            <person name="Haas B."/>
            <person name="Abouelleil A."/>
            <person name="Alvarado L."/>
            <person name="Arachchi H.M."/>
            <person name="Berlin A."/>
            <person name="Brown A."/>
            <person name="Chapman S.B."/>
            <person name="Chen Z."/>
            <person name="Dunbar C."/>
            <person name="Freedman E."/>
            <person name="Gearin G."/>
            <person name="Gellesch M."/>
            <person name="Goldberg J."/>
            <person name="Griggs A."/>
            <person name="Gujja S."/>
            <person name="Heiman D."/>
            <person name="Howarth C."/>
            <person name="Larson L."/>
            <person name="Lui A."/>
            <person name="MacDonald P.J.P."/>
            <person name="Montmayeur A."/>
            <person name="Murphy C."/>
            <person name="Neiman D."/>
            <person name="Pearson M."/>
            <person name="Priest M."/>
            <person name="Roberts A."/>
            <person name="Saif S."/>
            <person name="Shea T."/>
            <person name="Shenoy N."/>
            <person name="Sisk P."/>
            <person name="Stolte C."/>
            <person name="Sykes S."/>
            <person name="Wortman J."/>
            <person name="Nusbaum C."/>
            <person name="Birren B."/>
        </authorList>
    </citation>
    <scope>NUCLEOTIDE SEQUENCE [LARGE SCALE GENOMIC DNA]</scope>
    <source>
        <strain evidence="2 6">ACC19a</strain>
    </source>
</reference>
<accession>G9XBP6</accession>
<protein>
    <submittedName>
        <fullName evidence="2">Uncharacterized protein</fullName>
    </submittedName>
</protein>
<dbReference type="AlphaFoldDB" id="G9WYJ1"/>
<sequence>MNFKKLFWIKSVISGFVVLFFINLMDKIAKNNDYYKNLAIISFLGFFTLLIINLVFAIIKKKIAKK</sequence>
<dbReference type="Proteomes" id="UP000006437">
    <property type="component" value="Unassembled WGS sequence"/>
</dbReference>
<accession>G9WYJ1</accession>
<evidence type="ECO:0000313" key="4">
    <source>
        <dbReference type="EMBL" id="EHL19601.1"/>
    </source>
</evidence>
<dbReference type="EMBL" id="AFZF02000009">
    <property type="protein sequence ID" value="EHL18560.1"/>
    <property type="molecule type" value="Genomic_DNA"/>
</dbReference>
<organism evidence="2 6">
    <name type="scientific">Peptoanaerobacter stomatis</name>
    <dbReference type="NCBI Taxonomy" id="796937"/>
    <lineage>
        <taxon>Bacteria</taxon>
        <taxon>Bacillati</taxon>
        <taxon>Bacillota</taxon>
        <taxon>Clostridia</taxon>
        <taxon>Peptostreptococcales</taxon>
        <taxon>Filifactoraceae</taxon>
        <taxon>Peptoanaerobacter</taxon>
    </lineage>
</organism>
<dbReference type="EMBL" id="AFZG01000017">
    <property type="protein sequence ID" value="EHL19601.1"/>
    <property type="molecule type" value="Genomic_DNA"/>
</dbReference>
<dbReference type="RefSeq" id="WP_009525477.1">
    <property type="nucleotide sequence ID" value="NZ_JBQMYE010000072.1"/>
</dbReference>
<evidence type="ECO:0000256" key="1">
    <source>
        <dbReference type="SAM" id="Phobius"/>
    </source>
</evidence>
<evidence type="ECO:0000313" key="2">
    <source>
        <dbReference type="EMBL" id="EHL16402.1"/>
    </source>
</evidence>
<dbReference type="Proteomes" id="UP000017818">
    <property type="component" value="Unassembled WGS sequence"/>
</dbReference>
<keyword evidence="1" id="KW-1133">Transmembrane helix</keyword>
<evidence type="ECO:0000313" key="7">
    <source>
        <dbReference type="Proteomes" id="UP000017818"/>
    </source>
</evidence>
<keyword evidence="1" id="KW-0472">Membrane</keyword>
<accession>V9HRV9</accession>
<proteinExistence type="predicted"/>
<keyword evidence="1" id="KW-0812">Transmembrane</keyword>
<dbReference type="PATRIC" id="fig|796937.3.peg.435"/>
<comment type="caution">
    <text evidence="2">The sequence shown here is derived from an EMBL/GenBank/DDBJ whole genome shotgun (WGS) entry which is preliminary data.</text>
</comment>
<feature type="transmembrane region" description="Helical" evidence="1">
    <location>
        <begin position="7"/>
        <end position="25"/>
    </location>
</feature>
<reference evidence="3 7" key="3">
    <citation type="submission" date="2012-05" db="EMBL/GenBank/DDBJ databases">
        <title>The Genome Sequence of Eubacteriaceae bacterium CM2.</title>
        <authorList>
            <consortium name="The Broad Institute Genome Sequencing Platform"/>
            <person name="Earl A."/>
            <person name="Ward D."/>
            <person name="Feldgarden M."/>
            <person name="Gevers D."/>
            <person name="Sizova M."/>
            <person name="Hazen A."/>
            <person name="Epstein S."/>
            <person name="Walker B."/>
            <person name="Young S.K."/>
            <person name="Zeng Q."/>
            <person name="Gargeya S."/>
            <person name="Fitzgerald M."/>
            <person name="Haas B."/>
            <person name="Abouelleil A."/>
            <person name="Alvarado L."/>
            <person name="Arachchi H.M."/>
            <person name="Berlin A."/>
            <person name="Chapman S.B."/>
            <person name="Goldberg J."/>
            <person name="Griggs A."/>
            <person name="Gujja S."/>
            <person name="Hansen M."/>
            <person name="Howarth C."/>
            <person name="Imamovic A."/>
            <person name="Larimer J."/>
            <person name="McCowen C."/>
            <person name="Montmayeur A."/>
            <person name="Murphy C."/>
            <person name="Neiman D."/>
            <person name="Pearson M."/>
            <person name="Priest M."/>
            <person name="Roberts A."/>
            <person name="Saif S."/>
            <person name="Shea T."/>
            <person name="Sisk P."/>
            <person name="Sykes S."/>
            <person name="Wortman J."/>
            <person name="Nusbaum C."/>
            <person name="Birren B."/>
        </authorList>
    </citation>
    <scope>NUCLEOTIDE SEQUENCE [LARGE SCALE GENOMIC DNA]</scope>
    <source>
        <strain evidence="3 7">CM2</strain>
    </source>
</reference>
<dbReference type="Proteomes" id="UP000003379">
    <property type="component" value="Unassembled WGS sequence"/>
</dbReference>